<dbReference type="PANTHER" id="PTHR38479">
    <property type="entry name" value="LMO0824 PROTEIN"/>
    <property type="match status" value="1"/>
</dbReference>
<dbReference type="Proteomes" id="UP001597368">
    <property type="component" value="Unassembled WGS sequence"/>
</dbReference>
<dbReference type="GO" id="GO:0003677">
    <property type="term" value="F:DNA binding"/>
    <property type="evidence" value="ECO:0007669"/>
    <property type="project" value="UniProtKB-KW"/>
</dbReference>
<protein>
    <submittedName>
        <fullName evidence="1">Winged helix DNA-binding domain-containing protein</fullName>
    </submittedName>
</protein>
<dbReference type="InterPro" id="IPR009351">
    <property type="entry name" value="AlkZ-like"/>
</dbReference>
<sequence length="341" mass="36776">MPNDLRRARLSAQLLHRPSVLDAGEMVRHLLAVQAQDVPSALLAFRARSASVTVKEIEAAWEDREIVRAWGPRGTLHFVHRDDLPWLLALTRNDTGTMRRLAQEGVTGDDLPALIGDALAGQGPLTKAQLEARLAGRAKGQGVVHLVALAAFHGLAVLGPLHRGKPTYVHAVDWLGAPVTFEQDRDRALAELALRYLRAHAPATPDDLAAWSGLPLGTARAAFDLIASRLEAAPLGGFTLRGADAEAGGQTNGAVRLAPAFDEYLLGWADRALILEERHRRAVFPGGGILRPVMLADGVIEGTWSRKGEEVTLAPFEQRDPGPWKAEVADVRAYLSGSPRP</sequence>
<dbReference type="EMBL" id="JBHUFV010000033">
    <property type="protein sequence ID" value="MFD1934184.1"/>
    <property type="molecule type" value="Genomic_DNA"/>
</dbReference>
<name>A0ABW4T0V0_9ACTN</name>
<dbReference type="Pfam" id="PF06224">
    <property type="entry name" value="AlkZ-like"/>
    <property type="match status" value="1"/>
</dbReference>
<reference evidence="2" key="1">
    <citation type="journal article" date="2019" name="Int. J. Syst. Evol. Microbiol.">
        <title>The Global Catalogue of Microorganisms (GCM) 10K type strain sequencing project: providing services to taxonomists for standard genome sequencing and annotation.</title>
        <authorList>
            <consortium name="The Broad Institute Genomics Platform"/>
            <consortium name="The Broad Institute Genome Sequencing Center for Infectious Disease"/>
            <person name="Wu L."/>
            <person name="Ma J."/>
        </authorList>
    </citation>
    <scope>NUCLEOTIDE SEQUENCE [LARGE SCALE GENOMIC DNA]</scope>
    <source>
        <strain evidence="2">ICMP 6774ER</strain>
    </source>
</reference>
<evidence type="ECO:0000313" key="1">
    <source>
        <dbReference type="EMBL" id="MFD1934184.1"/>
    </source>
</evidence>
<comment type="caution">
    <text evidence="1">The sequence shown here is derived from an EMBL/GenBank/DDBJ whole genome shotgun (WGS) entry which is preliminary data.</text>
</comment>
<gene>
    <name evidence="1" type="ORF">ACFSKW_22200</name>
</gene>
<keyword evidence="2" id="KW-1185">Reference proteome</keyword>
<dbReference type="PANTHER" id="PTHR38479:SF2">
    <property type="entry name" value="WINGED HELIX DNA-BINDING DOMAIN-CONTAINING PROTEIN"/>
    <property type="match status" value="1"/>
</dbReference>
<keyword evidence="1" id="KW-0238">DNA-binding</keyword>
<dbReference type="RefSeq" id="WP_379574232.1">
    <property type="nucleotide sequence ID" value="NZ_JBHUFV010000033.1"/>
</dbReference>
<organism evidence="1 2">
    <name type="scientific">Nonomuraea mangrovi</name>
    <dbReference type="NCBI Taxonomy" id="2316207"/>
    <lineage>
        <taxon>Bacteria</taxon>
        <taxon>Bacillati</taxon>
        <taxon>Actinomycetota</taxon>
        <taxon>Actinomycetes</taxon>
        <taxon>Streptosporangiales</taxon>
        <taxon>Streptosporangiaceae</taxon>
        <taxon>Nonomuraea</taxon>
    </lineage>
</organism>
<accession>A0ABW4T0V0</accession>
<proteinExistence type="predicted"/>
<evidence type="ECO:0000313" key="2">
    <source>
        <dbReference type="Proteomes" id="UP001597368"/>
    </source>
</evidence>